<evidence type="ECO:0000313" key="4">
    <source>
        <dbReference type="Proteomes" id="UP000075755"/>
    </source>
</evidence>
<reference evidence="2 6" key="3">
    <citation type="submission" date="2020-08" db="EMBL/GenBank/DDBJ databases">
        <title>Genomic Encyclopedia of Type Strains, Phase IV (KMG-IV): sequencing the most valuable type-strain genomes for metagenomic binning, comparative biology and taxonomic classification.</title>
        <authorList>
            <person name="Goeker M."/>
        </authorList>
    </citation>
    <scope>NUCLEOTIDE SEQUENCE [LARGE SCALE GENOMIC DNA]</scope>
    <source>
        <strain evidence="2 6">DSM 10368</strain>
    </source>
</reference>
<dbReference type="KEGG" id="aak:AA2016_0156"/>
<dbReference type="Proteomes" id="UP000075755">
    <property type="component" value="Chromosome"/>
</dbReference>
<dbReference type="AlphaFoldDB" id="A0A142LYC8"/>
<accession>A0A142LYC8</accession>
<dbReference type="EMBL" id="UFSM01000001">
    <property type="protein sequence ID" value="SUU86954.1"/>
    <property type="molecule type" value="Genomic_DNA"/>
</dbReference>
<keyword evidence="6" id="KW-1185">Reference proteome</keyword>
<reference evidence="3 5" key="2">
    <citation type="submission" date="2018-06" db="EMBL/GenBank/DDBJ databases">
        <authorList>
            <consortium name="Pathogen Informatics"/>
            <person name="Doyle S."/>
        </authorList>
    </citation>
    <scope>NUCLEOTIDE SEQUENCE [LARGE SCALE GENOMIC DNA]</scope>
    <source>
        <strain evidence="3 5">NCTC10684</strain>
    </source>
</reference>
<gene>
    <name evidence="1" type="ORF">AA2016_0156</name>
    <name evidence="2" type="ORF">FHS67_003256</name>
    <name evidence="3" type="ORF">NCTC10684_00143</name>
</gene>
<proteinExistence type="predicted"/>
<name>A0A142LYC8_AMIAI</name>
<dbReference type="Proteomes" id="UP000254701">
    <property type="component" value="Unassembled WGS sequence"/>
</dbReference>
<dbReference type="EMBL" id="CP015005">
    <property type="protein sequence ID" value="AMS39098.1"/>
    <property type="molecule type" value="Genomic_DNA"/>
</dbReference>
<evidence type="ECO:0000313" key="6">
    <source>
        <dbReference type="Proteomes" id="UP000577697"/>
    </source>
</evidence>
<reference evidence="1 4" key="1">
    <citation type="submission" date="2016-03" db="EMBL/GenBank/DDBJ databases">
        <title>Complete genome of Aminobacter aminovorans KCTC 2477.</title>
        <authorList>
            <person name="Kim K.M."/>
        </authorList>
    </citation>
    <scope>NUCLEOTIDE SEQUENCE [LARGE SCALE GENOMIC DNA]</scope>
    <source>
        <strain evidence="1 4">KCTC 2477</strain>
    </source>
</reference>
<dbReference type="Proteomes" id="UP000577697">
    <property type="component" value="Unassembled WGS sequence"/>
</dbReference>
<evidence type="ECO:0000313" key="1">
    <source>
        <dbReference type="EMBL" id="AMS39098.1"/>
    </source>
</evidence>
<evidence type="ECO:0000313" key="5">
    <source>
        <dbReference type="Proteomes" id="UP000254701"/>
    </source>
</evidence>
<evidence type="ECO:0000313" key="3">
    <source>
        <dbReference type="EMBL" id="SUU86954.1"/>
    </source>
</evidence>
<dbReference type="RefSeq" id="WP_245431856.1">
    <property type="nucleotide sequence ID" value="NZ_CP015005.1"/>
</dbReference>
<dbReference type="EMBL" id="JACICB010000011">
    <property type="protein sequence ID" value="MBB3706929.1"/>
    <property type="molecule type" value="Genomic_DNA"/>
</dbReference>
<sequence length="50" mass="5547">MSKRGGSHRVNHFGGGPETAYVTPDLDEALRAGLSMARPKHLPKNWCMLR</sequence>
<protein>
    <submittedName>
        <fullName evidence="1">Uncharacterized protein</fullName>
    </submittedName>
</protein>
<organism evidence="1 4">
    <name type="scientific">Aminobacter aminovorans</name>
    <name type="common">Chelatobacter heintzii</name>
    <dbReference type="NCBI Taxonomy" id="83263"/>
    <lineage>
        <taxon>Bacteria</taxon>
        <taxon>Pseudomonadati</taxon>
        <taxon>Pseudomonadota</taxon>
        <taxon>Alphaproteobacteria</taxon>
        <taxon>Hyphomicrobiales</taxon>
        <taxon>Phyllobacteriaceae</taxon>
        <taxon>Aminobacter</taxon>
    </lineage>
</organism>
<evidence type="ECO:0000313" key="2">
    <source>
        <dbReference type="EMBL" id="MBB3706929.1"/>
    </source>
</evidence>